<proteinExistence type="predicted"/>
<organism evidence="2 3">
    <name type="scientific">Morus notabilis</name>
    <dbReference type="NCBI Taxonomy" id="981085"/>
    <lineage>
        <taxon>Eukaryota</taxon>
        <taxon>Viridiplantae</taxon>
        <taxon>Streptophyta</taxon>
        <taxon>Embryophyta</taxon>
        <taxon>Tracheophyta</taxon>
        <taxon>Spermatophyta</taxon>
        <taxon>Magnoliopsida</taxon>
        <taxon>eudicotyledons</taxon>
        <taxon>Gunneridae</taxon>
        <taxon>Pentapetalae</taxon>
        <taxon>rosids</taxon>
        <taxon>fabids</taxon>
        <taxon>Rosales</taxon>
        <taxon>Moraceae</taxon>
        <taxon>Moreae</taxon>
        <taxon>Morus</taxon>
    </lineage>
</organism>
<evidence type="ECO:0008006" key="4">
    <source>
        <dbReference type="Google" id="ProtNLM"/>
    </source>
</evidence>
<evidence type="ECO:0000256" key="1">
    <source>
        <dbReference type="SAM" id="SignalP"/>
    </source>
</evidence>
<accession>W9RI23</accession>
<dbReference type="Proteomes" id="UP000030645">
    <property type="component" value="Unassembled WGS sequence"/>
</dbReference>
<dbReference type="EMBL" id="KE344236">
    <property type="protein sequence ID" value="EXB55398.1"/>
    <property type="molecule type" value="Genomic_DNA"/>
</dbReference>
<gene>
    <name evidence="2" type="ORF">L484_016766</name>
</gene>
<feature type="chain" id="PRO_5004931415" description="Secreted protein" evidence="1">
    <location>
        <begin position="21"/>
        <end position="128"/>
    </location>
</feature>
<keyword evidence="1" id="KW-0732">Signal</keyword>
<name>W9RI23_9ROSA</name>
<sequence length="128" mass="14063">MAKLCLGIATILFFVFLAEKKGLSSVVVTRCQAQKLLPATFSRIGYLFYNVSRAFLTNDFTASPSVLGHFSCFKRKDGTPFPGVATTKLVTSMLNVKHCETSTKDQALPLQGLSSRPVKRAGLRVHEH</sequence>
<evidence type="ECO:0000313" key="2">
    <source>
        <dbReference type="EMBL" id="EXB55398.1"/>
    </source>
</evidence>
<reference evidence="3" key="1">
    <citation type="submission" date="2013-01" db="EMBL/GenBank/DDBJ databases">
        <title>Draft Genome Sequence of a Mulberry Tree, Morus notabilis C.K. Schneid.</title>
        <authorList>
            <person name="He N."/>
            <person name="Zhao S."/>
        </authorList>
    </citation>
    <scope>NUCLEOTIDE SEQUENCE</scope>
</reference>
<evidence type="ECO:0000313" key="3">
    <source>
        <dbReference type="Proteomes" id="UP000030645"/>
    </source>
</evidence>
<keyword evidence="3" id="KW-1185">Reference proteome</keyword>
<dbReference type="AlphaFoldDB" id="W9RI23"/>
<feature type="signal peptide" evidence="1">
    <location>
        <begin position="1"/>
        <end position="20"/>
    </location>
</feature>
<protein>
    <recommendedName>
        <fullName evidence="4">Secreted protein</fullName>
    </recommendedName>
</protein>